<comment type="caution">
    <text evidence="1">The sequence shown here is derived from an EMBL/GenBank/DDBJ whole genome shotgun (WGS) entry which is preliminary data.</text>
</comment>
<dbReference type="InterPro" id="IPR038765">
    <property type="entry name" value="Papain-like_cys_pep_sf"/>
</dbReference>
<sequence length="188" mass="21154">MLMSEPTLTCGDKLSKTEPYNCLSVDLVPGGSIQDSLALYFKFKEEGVSRRTRVGLHPYTCTIESNFEFELLSTRTCLSCGDKLSKTEPYNCLSVDLVPGGSIQDSLALYFKVCEVECQCHWCYGQFSSVEHKLQLLRRGNLVRLHDQLQVSPQLSLQAHSRANVCRPGMPKPHQRVLFPLQKQAPES</sequence>
<organism evidence="1 2">
    <name type="scientific">Synaphobranchus kaupii</name>
    <name type="common">Kaup's arrowtooth eel</name>
    <dbReference type="NCBI Taxonomy" id="118154"/>
    <lineage>
        <taxon>Eukaryota</taxon>
        <taxon>Metazoa</taxon>
        <taxon>Chordata</taxon>
        <taxon>Craniata</taxon>
        <taxon>Vertebrata</taxon>
        <taxon>Euteleostomi</taxon>
        <taxon>Actinopterygii</taxon>
        <taxon>Neopterygii</taxon>
        <taxon>Teleostei</taxon>
        <taxon>Anguilliformes</taxon>
        <taxon>Synaphobranchidae</taxon>
        <taxon>Synaphobranchus</taxon>
    </lineage>
</organism>
<dbReference type="AlphaFoldDB" id="A0A9Q1F642"/>
<protein>
    <submittedName>
        <fullName evidence="1">Uncharacterized protein</fullName>
    </submittedName>
</protein>
<dbReference type="SUPFAM" id="SSF54001">
    <property type="entry name" value="Cysteine proteinases"/>
    <property type="match status" value="1"/>
</dbReference>
<dbReference type="Gene3D" id="3.90.70.10">
    <property type="entry name" value="Cysteine proteinases"/>
    <property type="match status" value="1"/>
</dbReference>
<evidence type="ECO:0000313" key="2">
    <source>
        <dbReference type="Proteomes" id="UP001152622"/>
    </source>
</evidence>
<accession>A0A9Q1F642</accession>
<name>A0A9Q1F642_SYNKA</name>
<keyword evidence="2" id="KW-1185">Reference proteome</keyword>
<reference evidence="1" key="1">
    <citation type="journal article" date="2023" name="Science">
        <title>Genome structures resolve the early diversification of teleost fishes.</title>
        <authorList>
            <person name="Parey E."/>
            <person name="Louis A."/>
            <person name="Montfort J."/>
            <person name="Bouchez O."/>
            <person name="Roques C."/>
            <person name="Iampietro C."/>
            <person name="Lluch J."/>
            <person name="Castinel A."/>
            <person name="Donnadieu C."/>
            <person name="Desvignes T."/>
            <person name="Floi Bucao C."/>
            <person name="Jouanno E."/>
            <person name="Wen M."/>
            <person name="Mejri S."/>
            <person name="Dirks R."/>
            <person name="Jansen H."/>
            <person name="Henkel C."/>
            <person name="Chen W.J."/>
            <person name="Zahm M."/>
            <person name="Cabau C."/>
            <person name="Klopp C."/>
            <person name="Thompson A.W."/>
            <person name="Robinson-Rechavi M."/>
            <person name="Braasch I."/>
            <person name="Lecointre G."/>
            <person name="Bobe J."/>
            <person name="Postlethwait J.H."/>
            <person name="Berthelot C."/>
            <person name="Roest Crollius H."/>
            <person name="Guiguen Y."/>
        </authorList>
    </citation>
    <scope>NUCLEOTIDE SEQUENCE</scope>
    <source>
        <strain evidence="1">WJC10195</strain>
    </source>
</reference>
<gene>
    <name evidence="1" type="ORF">SKAU_G00231350</name>
</gene>
<evidence type="ECO:0000313" key="1">
    <source>
        <dbReference type="EMBL" id="KAJ8351659.1"/>
    </source>
</evidence>
<dbReference type="OrthoDB" id="289038at2759"/>
<proteinExistence type="predicted"/>
<dbReference type="Proteomes" id="UP001152622">
    <property type="component" value="Chromosome 8"/>
</dbReference>
<dbReference type="EMBL" id="JAINUF010000008">
    <property type="protein sequence ID" value="KAJ8351659.1"/>
    <property type="molecule type" value="Genomic_DNA"/>
</dbReference>